<sequence length="108" mass="12054">MAVNLIKNARQGAHSADNPDMQTELRNGYQMLVRVVEIQQDAIDQLMVRVADLETQRIEVGWRDELAPAHPERTIAGTFPLRFKNRNTDRTGPVAAAGPHATLPLNRS</sequence>
<evidence type="ECO:0000313" key="2">
    <source>
        <dbReference type="EMBL" id="GAA1673232.1"/>
    </source>
</evidence>
<protein>
    <submittedName>
        <fullName evidence="2">Uncharacterized protein</fullName>
    </submittedName>
</protein>
<feature type="region of interest" description="Disordered" evidence="1">
    <location>
        <begin position="1"/>
        <end position="21"/>
    </location>
</feature>
<organism evidence="2 3">
    <name type="scientific">Fodinicola feengrottensis</name>
    <dbReference type="NCBI Taxonomy" id="435914"/>
    <lineage>
        <taxon>Bacteria</taxon>
        <taxon>Bacillati</taxon>
        <taxon>Actinomycetota</taxon>
        <taxon>Actinomycetes</taxon>
        <taxon>Mycobacteriales</taxon>
        <taxon>Fodinicola</taxon>
    </lineage>
</organism>
<accession>A0ABN2GMX6</accession>
<name>A0ABN2GMX6_9ACTN</name>
<proteinExistence type="predicted"/>
<gene>
    <name evidence="2" type="ORF">GCM10009765_23200</name>
</gene>
<feature type="region of interest" description="Disordered" evidence="1">
    <location>
        <begin position="83"/>
        <end position="108"/>
    </location>
</feature>
<dbReference type="EMBL" id="BAAANY010000008">
    <property type="protein sequence ID" value="GAA1673232.1"/>
    <property type="molecule type" value="Genomic_DNA"/>
</dbReference>
<comment type="caution">
    <text evidence="2">The sequence shown here is derived from an EMBL/GenBank/DDBJ whole genome shotgun (WGS) entry which is preliminary data.</text>
</comment>
<reference evidence="2 3" key="1">
    <citation type="journal article" date="2019" name="Int. J. Syst. Evol. Microbiol.">
        <title>The Global Catalogue of Microorganisms (GCM) 10K type strain sequencing project: providing services to taxonomists for standard genome sequencing and annotation.</title>
        <authorList>
            <consortium name="The Broad Institute Genomics Platform"/>
            <consortium name="The Broad Institute Genome Sequencing Center for Infectious Disease"/>
            <person name="Wu L."/>
            <person name="Ma J."/>
        </authorList>
    </citation>
    <scope>NUCLEOTIDE SEQUENCE [LARGE SCALE GENOMIC DNA]</scope>
    <source>
        <strain evidence="2 3">JCM 14718</strain>
    </source>
</reference>
<dbReference type="Proteomes" id="UP001500618">
    <property type="component" value="Unassembled WGS sequence"/>
</dbReference>
<evidence type="ECO:0000256" key="1">
    <source>
        <dbReference type="SAM" id="MobiDB-lite"/>
    </source>
</evidence>
<evidence type="ECO:0000313" key="3">
    <source>
        <dbReference type="Proteomes" id="UP001500618"/>
    </source>
</evidence>
<dbReference type="RefSeq" id="WP_163568839.1">
    <property type="nucleotide sequence ID" value="NZ_BAAANY010000008.1"/>
</dbReference>
<keyword evidence="3" id="KW-1185">Reference proteome</keyword>